<reference evidence="7" key="2">
    <citation type="submission" date="2020-09" db="EMBL/GenBank/DDBJ databases">
        <authorList>
            <person name="Sun Q."/>
            <person name="Kim S."/>
        </authorList>
    </citation>
    <scope>NUCLEOTIDE SEQUENCE</scope>
    <source>
        <strain evidence="7">KCTC 23224</strain>
    </source>
</reference>
<comment type="subcellular location">
    <subcellularLocation>
        <location evidence="1">Membrane</location>
        <topology evidence="1">Multi-pass membrane protein</topology>
    </subcellularLocation>
</comment>
<dbReference type="EMBL" id="BMYF01000007">
    <property type="protein sequence ID" value="GHB34076.1"/>
    <property type="molecule type" value="Genomic_DNA"/>
</dbReference>
<evidence type="ECO:0000313" key="7">
    <source>
        <dbReference type="EMBL" id="GHB34076.1"/>
    </source>
</evidence>
<feature type="transmembrane region" description="Helical" evidence="5">
    <location>
        <begin position="29"/>
        <end position="46"/>
    </location>
</feature>
<feature type="domain" description="NfeD-like C-terminal" evidence="6">
    <location>
        <begin position="100"/>
        <end position="152"/>
    </location>
</feature>
<dbReference type="PANTHER" id="PTHR33507">
    <property type="entry name" value="INNER MEMBRANE PROTEIN YBBJ"/>
    <property type="match status" value="1"/>
</dbReference>
<organism evidence="7 8">
    <name type="scientific">Mongoliitalea lutea</name>
    <dbReference type="NCBI Taxonomy" id="849756"/>
    <lineage>
        <taxon>Bacteria</taxon>
        <taxon>Pseudomonadati</taxon>
        <taxon>Bacteroidota</taxon>
        <taxon>Cytophagia</taxon>
        <taxon>Cytophagales</taxon>
        <taxon>Cyclobacteriaceae</taxon>
        <taxon>Mongoliitalea</taxon>
    </lineage>
</organism>
<dbReference type="Gene3D" id="2.40.50.140">
    <property type="entry name" value="Nucleic acid-binding proteins"/>
    <property type="match status" value="1"/>
</dbReference>
<dbReference type="Proteomes" id="UP000642809">
    <property type="component" value="Unassembled WGS sequence"/>
</dbReference>
<evidence type="ECO:0000313" key="8">
    <source>
        <dbReference type="Proteomes" id="UP000642809"/>
    </source>
</evidence>
<evidence type="ECO:0000256" key="1">
    <source>
        <dbReference type="ARBA" id="ARBA00004141"/>
    </source>
</evidence>
<sequence length="153" mass="16565">MTWFILISLLSIGLILVVAEVLFVPGTTLVGILGALVTIAGVYYAFISLEKNIAYAVTAGALTVNLAALVYGLRSGVWNKFALKNSMQSRAFDNRLDGLYVQMEGVATSDIKPIGKAEFADKIYEVKSDAGFIRVGTKVWISKLENNTITVKV</sequence>
<dbReference type="InterPro" id="IPR002810">
    <property type="entry name" value="NfeD-like_C"/>
</dbReference>
<keyword evidence="8" id="KW-1185">Reference proteome</keyword>
<reference evidence="7" key="1">
    <citation type="journal article" date="2014" name="Int. J. Syst. Evol. Microbiol.">
        <title>Complete genome sequence of Corynebacterium casei LMG S-19264T (=DSM 44701T), isolated from a smear-ripened cheese.</title>
        <authorList>
            <consortium name="US DOE Joint Genome Institute (JGI-PGF)"/>
            <person name="Walter F."/>
            <person name="Albersmeier A."/>
            <person name="Kalinowski J."/>
            <person name="Ruckert C."/>
        </authorList>
    </citation>
    <scope>NUCLEOTIDE SEQUENCE</scope>
    <source>
        <strain evidence="7">KCTC 23224</strain>
    </source>
</reference>
<protein>
    <recommendedName>
        <fullName evidence="6">NfeD-like C-terminal domain-containing protein</fullName>
    </recommendedName>
</protein>
<name>A0A8J3G529_9BACT</name>
<evidence type="ECO:0000256" key="4">
    <source>
        <dbReference type="ARBA" id="ARBA00023136"/>
    </source>
</evidence>
<evidence type="ECO:0000256" key="3">
    <source>
        <dbReference type="ARBA" id="ARBA00022989"/>
    </source>
</evidence>
<dbReference type="PANTHER" id="PTHR33507:SF3">
    <property type="entry name" value="INNER MEMBRANE PROTEIN YBBJ"/>
    <property type="match status" value="1"/>
</dbReference>
<gene>
    <name evidence="7" type="ORF">GCM10008106_14100</name>
</gene>
<feature type="transmembrane region" description="Helical" evidence="5">
    <location>
        <begin position="53"/>
        <end position="73"/>
    </location>
</feature>
<dbReference type="AlphaFoldDB" id="A0A8J3G529"/>
<proteinExistence type="predicted"/>
<accession>A0A8J3G529</accession>
<dbReference type="InterPro" id="IPR052165">
    <property type="entry name" value="Membrane_assoc_protease"/>
</dbReference>
<keyword evidence="3 5" id="KW-1133">Transmembrane helix</keyword>
<dbReference type="Pfam" id="PF01957">
    <property type="entry name" value="NfeD"/>
    <property type="match status" value="1"/>
</dbReference>
<dbReference type="GO" id="GO:0005886">
    <property type="term" value="C:plasma membrane"/>
    <property type="evidence" value="ECO:0007669"/>
    <property type="project" value="TreeGrafter"/>
</dbReference>
<comment type="caution">
    <text evidence="7">The sequence shown here is derived from an EMBL/GenBank/DDBJ whole genome shotgun (WGS) entry which is preliminary data.</text>
</comment>
<dbReference type="InterPro" id="IPR012340">
    <property type="entry name" value="NA-bd_OB-fold"/>
</dbReference>
<evidence type="ECO:0000259" key="6">
    <source>
        <dbReference type="Pfam" id="PF01957"/>
    </source>
</evidence>
<evidence type="ECO:0000256" key="5">
    <source>
        <dbReference type="SAM" id="Phobius"/>
    </source>
</evidence>
<evidence type="ECO:0000256" key="2">
    <source>
        <dbReference type="ARBA" id="ARBA00022692"/>
    </source>
</evidence>
<keyword evidence="2 5" id="KW-0812">Transmembrane</keyword>
<keyword evidence="4 5" id="KW-0472">Membrane</keyword>